<name>A0A9X3KWS5_ALCXX</name>
<accession>A0A9X3KWS5</accession>
<evidence type="ECO:0000259" key="6">
    <source>
        <dbReference type="Pfam" id="PF01370"/>
    </source>
</evidence>
<feature type="domain" description="NAD-dependent epimerase/dehydratase" evidence="6">
    <location>
        <begin position="40"/>
        <end position="205"/>
    </location>
</feature>
<dbReference type="Pfam" id="PF01370">
    <property type="entry name" value="Epimerase"/>
    <property type="match status" value="1"/>
</dbReference>
<evidence type="ECO:0000256" key="4">
    <source>
        <dbReference type="ARBA" id="ARBA00031367"/>
    </source>
</evidence>
<evidence type="ECO:0000256" key="5">
    <source>
        <dbReference type="ARBA" id="ARBA00033067"/>
    </source>
</evidence>
<sequence>MDLRCKYSPSLGVAVTGSTGYIGSRLVTFLGADGFLPCPIDEVDPGAALVHLGADVADTREAMLANLAADSWLAELAQKGKFSRIVYASGNNVYPRALECRLEEQTRCNDYYSASKVFGERIIAEFSRVPTVSVRIADVFGVGQKHGNFFRAIEQSLTSATPLKQFGLGLKRRTYIHVDDLCAILQYLLTGNFGAAGVHTVFNVGYPDSASVAEILKIVARVANLPVQEVSVAEDRSALDVRTMQVLLPADAVLSWSNFEDALTAYVRQIIASRGYKHS</sequence>
<dbReference type="EMBL" id="JAPZVI010000002">
    <property type="protein sequence ID" value="MCZ8400538.1"/>
    <property type="molecule type" value="Genomic_DNA"/>
</dbReference>
<evidence type="ECO:0000256" key="1">
    <source>
        <dbReference type="ARBA" id="ARBA00004947"/>
    </source>
</evidence>
<comment type="similarity">
    <text evidence="2">Belongs to the NAD(P)-dependent epimerase/dehydratase family.</text>
</comment>
<evidence type="ECO:0000313" key="8">
    <source>
        <dbReference type="Proteomes" id="UP001141992"/>
    </source>
</evidence>
<evidence type="ECO:0000256" key="2">
    <source>
        <dbReference type="ARBA" id="ARBA00007637"/>
    </source>
</evidence>
<comment type="caution">
    <text evidence="7">The sequence shown here is derived from an EMBL/GenBank/DDBJ whole genome shotgun (WGS) entry which is preliminary data.</text>
</comment>
<dbReference type="PANTHER" id="PTHR43725:SF53">
    <property type="entry name" value="UDP-ARABINOSE 4-EPIMERASE 1"/>
    <property type="match status" value="1"/>
</dbReference>
<proteinExistence type="inferred from homology"/>
<dbReference type="Gene3D" id="3.40.50.720">
    <property type="entry name" value="NAD(P)-binding Rossmann-like Domain"/>
    <property type="match status" value="1"/>
</dbReference>
<evidence type="ECO:0000256" key="3">
    <source>
        <dbReference type="ARBA" id="ARBA00018569"/>
    </source>
</evidence>
<organism evidence="7 8">
    <name type="scientific">Alcaligenes xylosoxydans xylosoxydans</name>
    <name type="common">Achromobacter xylosoxidans</name>
    <dbReference type="NCBI Taxonomy" id="85698"/>
    <lineage>
        <taxon>Bacteria</taxon>
        <taxon>Pseudomonadati</taxon>
        <taxon>Pseudomonadota</taxon>
        <taxon>Betaproteobacteria</taxon>
        <taxon>Burkholderiales</taxon>
        <taxon>Alcaligenaceae</taxon>
        <taxon>Achromobacter</taxon>
    </lineage>
</organism>
<dbReference type="SUPFAM" id="SSF51735">
    <property type="entry name" value="NAD(P)-binding Rossmann-fold domains"/>
    <property type="match status" value="1"/>
</dbReference>
<dbReference type="PANTHER" id="PTHR43725">
    <property type="entry name" value="UDP-GLUCOSE 4-EPIMERASE"/>
    <property type="match status" value="1"/>
</dbReference>
<dbReference type="RefSeq" id="WP_082402845.1">
    <property type="nucleotide sequence ID" value="NZ_CYTI01000017.1"/>
</dbReference>
<dbReference type="AlphaFoldDB" id="A0A9X3KWS5"/>
<comment type="pathway">
    <text evidence="1">Carbohydrate metabolism; galactose metabolism.</text>
</comment>
<dbReference type="Proteomes" id="UP001141992">
    <property type="component" value="Unassembled WGS sequence"/>
</dbReference>
<dbReference type="InterPro" id="IPR001509">
    <property type="entry name" value="Epimerase_deHydtase"/>
</dbReference>
<evidence type="ECO:0000313" key="7">
    <source>
        <dbReference type="EMBL" id="MCZ8400538.1"/>
    </source>
</evidence>
<dbReference type="CDD" id="cd08946">
    <property type="entry name" value="SDR_e"/>
    <property type="match status" value="1"/>
</dbReference>
<gene>
    <name evidence="7" type="ORF">O9570_03735</name>
</gene>
<reference evidence="7" key="1">
    <citation type="submission" date="2022-12" db="EMBL/GenBank/DDBJ databases">
        <authorList>
            <person name="Voronina O.L."/>
            <person name="Kunda M.S."/>
            <person name="Ryzhova N."/>
            <person name="Aksenova E.I."/>
        </authorList>
    </citation>
    <scope>NUCLEOTIDE SEQUENCE</scope>
    <source>
        <strain evidence="7">SCCH136:Ach223948</strain>
    </source>
</reference>
<dbReference type="InterPro" id="IPR036291">
    <property type="entry name" value="NAD(P)-bd_dom_sf"/>
</dbReference>
<protein>
    <recommendedName>
        <fullName evidence="3">UDP-glucose 4-epimerase</fullName>
    </recommendedName>
    <alternativeName>
        <fullName evidence="5">Galactowaldenase</fullName>
    </alternativeName>
    <alternativeName>
        <fullName evidence="4">UDP-galactose 4-epimerase</fullName>
    </alternativeName>
</protein>